<evidence type="ECO:0000313" key="1">
    <source>
        <dbReference type="EMBL" id="MDK2595379.1"/>
    </source>
</evidence>
<reference evidence="1 2" key="1">
    <citation type="submission" date="2023-05" db="EMBL/GenBank/DDBJ databases">
        <title>Pseudoalteromonas ardens sp. nov., Pseudoalteromonas obscura sp. nov., and Pseudoalteromonas umbrosa sp. nov., isolated from the coral Montipora capitata.</title>
        <authorList>
            <person name="Thomas E.M."/>
            <person name="Smith E.M."/>
            <person name="Papke E."/>
            <person name="Shlafstein M.D."/>
            <person name="Oline D.K."/>
            <person name="Videau P."/>
            <person name="Saw J.H."/>
            <person name="Strangman W.K."/>
            <person name="Ushijima B."/>
        </authorList>
    </citation>
    <scope>NUCLEOTIDE SEQUENCE [LARGE SCALE GENOMIC DNA]</scope>
    <source>
        <strain evidence="1 2">P94</strain>
    </source>
</reference>
<evidence type="ECO:0008006" key="3">
    <source>
        <dbReference type="Google" id="ProtNLM"/>
    </source>
</evidence>
<dbReference type="Proteomes" id="UP001231915">
    <property type="component" value="Unassembled WGS sequence"/>
</dbReference>
<organism evidence="1 2">
    <name type="scientific">Pseudoalteromonas obscura</name>
    <dbReference type="NCBI Taxonomy" id="3048491"/>
    <lineage>
        <taxon>Bacteria</taxon>
        <taxon>Pseudomonadati</taxon>
        <taxon>Pseudomonadota</taxon>
        <taxon>Gammaproteobacteria</taxon>
        <taxon>Alteromonadales</taxon>
        <taxon>Pseudoalteromonadaceae</taxon>
        <taxon>Pseudoalteromonas</taxon>
    </lineage>
</organism>
<proteinExistence type="predicted"/>
<accession>A0ABT7EK16</accession>
<name>A0ABT7EK16_9GAMM</name>
<dbReference type="RefSeq" id="WP_211010359.1">
    <property type="nucleotide sequence ID" value="NZ_JASJUT010000003.1"/>
</dbReference>
<gene>
    <name evidence="1" type="ORF">QNM18_10015</name>
</gene>
<dbReference type="EMBL" id="JASJUT010000003">
    <property type="protein sequence ID" value="MDK2595379.1"/>
    <property type="molecule type" value="Genomic_DNA"/>
</dbReference>
<protein>
    <recommendedName>
        <fullName evidence="3">Defensin-like protein</fullName>
    </recommendedName>
</protein>
<sequence length="76" mass="8243">MKLNLKKKSFKSLSANNQNIPKHATPAIGGGRFSNYCNSNNLGACTQHCYSKTLNDTCNSNYVTFNGTGCCETTIC</sequence>
<keyword evidence="2" id="KW-1185">Reference proteome</keyword>
<evidence type="ECO:0000313" key="2">
    <source>
        <dbReference type="Proteomes" id="UP001231915"/>
    </source>
</evidence>
<comment type="caution">
    <text evidence="1">The sequence shown here is derived from an EMBL/GenBank/DDBJ whole genome shotgun (WGS) entry which is preliminary data.</text>
</comment>